<reference evidence="1" key="1">
    <citation type="journal article" date="2023" name="ISME Commun">
        <title>Diversity of Bathyarchaeia viruses in metagenomes and virus-encoded CRISPR system components.</title>
        <authorList>
            <person name="Duan C."/>
            <person name="Liu Y."/>
            <person name="Liu Y."/>
            <person name="Liu L."/>
            <person name="Cai M."/>
            <person name="Zhang R."/>
            <person name="Zeng Q."/>
            <person name="Koonin E.V."/>
            <person name="Krupovic M."/>
            <person name="Li M."/>
        </authorList>
    </citation>
    <scope>NUCLEOTIDE SEQUENCE</scope>
    <source>
        <strain evidence="1">Chiyou-1</strain>
    </source>
</reference>
<name>A0AAU6PXC7_9VIRU</name>
<organism evidence="1">
    <name type="scientific">Ligamenvirales sp</name>
    <dbReference type="NCBI Taxonomy" id="2832923"/>
    <lineage>
        <taxon>Viruses</taxon>
        <taxon>Adnaviria</taxon>
        <taxon>Zilligvirae</taxon>
        <taxon>Taleaviricota</taxon>
        <taxon>Tokiviricetes</taxon>
        <taxon>Ligamenvirales</taxon>
    </lineage>
</organism>
<accession>A0AAU6PXC7</accession>
<protein>
    <submittedName>
        <fullName evidence="1">Structural protein with a triple beta-helix fold</fullName>
    </submittedName>
</protein>
<sequence>MSIYPPTVSAKEVWEYPQRTLNYMYGISPTDDILLSDTTLRYTNSTSPVKMKEMLLFYGGVIRTYFEMYAASGYRAYGRVYINDKPYGTLRSTTSTTPVAFTEDLYFPPNSFYQIYGYSSSSSAYAYYPVQSVRGVITLISPQPPIVGFVTL</sequence>
<reference evidence="1" key="2">
    <citation type="submission" date="2024-03" db="EMBL/GenBank/DDBJ databases">
        <authorList>
            <person name="Roux S."/>
            <person name="Duan C."/>
        </authorList>
    </citation>
    <scope>NUCLEOTIDE SEQUENCE</scope>
    <source>
        <strain evidence="1">Chiyou-1</strain>
    </source>
</reference>
<proteinExistence type="predicted"/>
<dbReference type="EMBL" id="PP467602">
    <property type="protein sequence ID" value="WYC14543.1"/>
    <property type="molecule type" value="Genomic_DNA"/>
</dbReference>
<evidence type="ECO:0000313" key="1">
    <source>
        <dbReference type="EMBL" id="WYC14543.1"/>
    </source>
</evidence>